<dbReference type="CDD" id="cd04186">
    <property type="entry name" value="GT_2_like_c"/>
    <property type="match status" value="1"/>
</dbReference>
<dbReference type="PANTHER" id="PTHR43179:SF7">
    <property type="entry name" value="RHAMNOSYLTRANSFERASE WBBL"/>
    <property type="match status" value="1"/>
</dbReference>
<dbReference type="PANTHER" id="PTHR43179">
    <property type="entry name" value="RHAMNOSYLTRANSFERASE WBBL"/>
    <property type="match status" value="1"/>
</dbReference>
<dbReference type="InterPro" id="IPR001173">
    <property type="entry name" value="Glyco_trans_2-like"/>
</dbReference>
<dbReference type="Pfam" id="PF00535">
    <property type="entry name" value="Glycos_transf_2"/>
    <property type="match status" value="1"/>
</dbReference>
<name>A0ABY5Y0S9_9BACT</name>
<dbReference type="EMBL" id="CP065938">
    <property type="protein sequence ID" value="UWX05794.1"/>
    <property type="molecule type" value="Genomic_DNA"/>
</dbReference>
<dbReference type="SUPFAM" id="SSF53448">
    <property type="entry name" value="Nucleotide-diphospho-sugar transferases"/>
    <property type="match status" value="1"/>
</dbReference>
<feature type="domain" description="Glycosyltransferase 2-like" evidence="1">
    <location>
        <begin position="5"/>
        <end position="129"/>
    </location>
</feature>
<dbReference type="Gene3D" id="3.90.550.10">
    <property type="entry name" value="Spore Coat Polysaccharide Biosynthesis Protein SpsA, Chain A"/>
    <property type="match status" value="1"/>
</dbReference>
<evidence type="ECO:0000313" key="2">
    <source>
        <dbReference type="EMBL" id="UWX05794.1"/>
    </source>
</evidence>
<evidence type="ECO:0000259" key="1">
    <source>
        <dbReference type="Pfam" id="PF00535"/>
    </source>
</evidence>
<dbReference type="InterPro" id="IPR029044">
    <property type="entry name" value="Nucleotide-diphossugar_trans"/>
</dbReference>
<evidence type="ECO:0000313" key="3">
    <source>
        <dbReference type="Proteomes" id="UP001058120"/>
    </source>
</evidence>
<dbReference type="Proteomes" id="UP001058120">
    <property type="component" value="Chromosome"/>
</dbReference>
<keyword evidence="3" id="KW-1185">Reference proteome</keyword>
<accession>A0ABY5Y0S9</accession>
<sequence length="408" mass="46726">MGIGIVIPVWNLWEKMTFPCLQSLVKHTQLADIHVYLVDNASTDKTATHAEKMGRSLFGEGHFTYIRNQENLGFAVACNQGAEEARKDGHEYILFLNNDTVVTRNWLPPLVKALDNPRVGMVGPLLLFPNGTVQHCGVTVTPIQQVGHIYSDFQPTHPAVLRKRKFRIITGAVLLCRTEQFFAVGKFFEGYKNGMEDIDLCYTYVEHECMQQVVPESIVYHHTSQTPGRLNADMHNSKLLFARKPHIIPDAHLYYAQDGYVPALTKDFVFYPRLAEEKRKQFNKTVLSSYSDGLCREYLLKEPFWHDGYQILIRSLTKQGRTEEALAYCQRAVSLCFSKHNLLLLAELASKFEDKVFCEEVKQSAARQLNTEVVKGYAQKLKSVMQRDAWYDKLLATQELDTEEFGIY</sequence>
<dbReference type="RefSeq" id="WP_334315384.1">
    <property type="nucleotide sequence ID" value="NZ_CP065938.1"/>
</dbReference>
<reference evidence="2" key="1">
    <citation type="submission" date="2020-12" db="EMBL/GenBank/DDBJ databases">
        <title>Taurinivorans muris gen. nov., sp. nov., fundamental and realized metabolic niche of a ubiquitous sulfidogenic bacterium in the murine intestine.</title>
        <authorList>
            <person name="Ye H."/>
            <person name="Hanson B.T."/>
            <person name="Loy A."/>
        </authorList>
    </citation>
    <scope>NUCLEOTIDE SEQUENCE</scope>
    <source>
        <strain evidence="2">LT0009</strain>
    </source>
</reference>
<organism evidence="2 3">
    <name type="scientific">Taurinivorans muris</name>
    <dbReference type="NCBI Taxonomy" id="2787751"/>
    <lineage>
        <taxon>Bacteria</taxon>
        <taxon>Pseudomonadati</taxon>
        <taxon>Thermodesulfobacteriota</taxon>
        <taxon>Desulfovibrionia</taxon>
        <taxon>Desulfovibrionales</taxon>
        <taxon>Desulfovibrionaceae</taxon>
        <taxon>Taurinivorans</taxon>
    </lineage>
</organism>
<protein>
    <submittedName>
        <fullName evidence="2">Glycosyltransferase family 2 protein</fullName>
    </submittedName>
</protein>
<proteinExistence type="predicted"/>
<gene>
    <name evidence="2" type="ORF">JBF11_00230</name>
</gene>